<keyword evidence="3" id="KW-1185">Reference proteome</keyword>
<comment type="caution">
    <text evidence="2">The sequence shown here is derived from an EMBL/GenBank/DDBJ whole genome shotgun (WGS) entry which is preliminary data.</text>
</comment>
<reference evidence="2" key="1">
    <citation type="submission" date="2021-06" db="EMBL/GenBank/DDBJ databases">
        <authorList>
            <person name="Hodson N. C."/>
            <person name="Mongue J. A."/>
            <person name="Jaron S. K."/>
        </authorList>
    </citation>
    <scope>NUCLEOTIDE SEQUENCE</scope>
</reference>
<protein>
    <submittedName>
        <fullName evidence="2">Uncharacterized protein</fullName>
    </submittedName>
</protein>
<organism evidence="2 3">
    <name type="scientific">Allacma fusca</name>
    <dbReference type="NCBI Taxonomy" id="39272"/>
    <lineage>
        <taxon>Eukaryota</taxon>
        <taxon>Metazoa</taxon>
        <taxon>Ecdysozoa</taxon>
        <taxon>Arthropoda</taxon>
        <taxon>Hexapoda</taxon>
        <taxon>Collembola</taxon>
        <taxon>Symphypleona</taxon>
        <taxon>Sminthuridae</taxon>
        <taxon>Allacma</taxon>
    </lineage>
</organism>
<sequence>MSDDDGDFSGTEYPRATVSGRFNYVFHCSVPNCPFYSRNKIPYDRHILVEHFCPVCRRYCVDIRVHVCRSREDSNQVGDGGGVEAPPAENVVIASTSSATAAEA</sequence>
<evidence type="ECO:0000313" key="2">
    <source>
        <dbReference type="EMBL" id="CAG7731923.1"/>
    </source>
</evidence>
<dbReference type="EMBL" id="CAJVCH010221324">
    <property type="protein sequence ID" value="CAG7731923.1"/>
    <property type="molecule type" value="Genomic_DNA"/>
</dbReference>
<feature type="region of interest" description="Disordered" evidence="1">
    <location>
        <begin position="72"/>
        <end position="104"/>
    </location>
</feature>
<evidence type="ECO:0000313" key="3">
    <source>
        <dbReference type="Proteomes" id="UP000708208"/>
    </source>
</evidence>
<accession>A0A8J2K945</accession>
<feature type="non-terminal residue" evidence="2">
    <location>
        <position position="104"/>
    </location>
</feature>
<proteinExistence type="predicted"/>
<gene>
    <name evidence="2" type="ORF">AFUS01_LOCUS20476</name>
</gene>
<feature type="compositionally biased region" description="Low complexity" evidence="1">
    <location>
        <begin position="94"/>
        <end position="104"/>
    </location>
</feature>
<dbReference type="AlphaFoldDB" id="A0A8J2K945"/>
<dbReference type="Proteomes" id="UP000708208">
    <property type="component" value="Unassembled WGS sequence"/>
</dbReference>
<evidence type="ECO:0000256" key="1">
    <source>
        <dbReference type="SAM" id="MobiDB-lite"/>
    </source>
</evidence>
<name>A0A8J2K945_9HEXA</name>